<dbReference type="InterPro" id="IPR055383">
    <property type="entry name" value="FN3-1_GpJ"/>
</dbReference>
<dbReference type="AlphaFoldDB" id="A0AAE8EP22"/>
<dbReference type="Gene3D" id="1.20.5.340">
    <property type="match status" value="1"/>
</dbReference>
<dbReference type="Pfam" id="PF09327">
    <property type="entry name" value="Phage_Tail_Tip"/>
    <property type="match status" value="1"/>
</dbReference>
<evidence type="ECO:0000259" key="2">
    <source>
        <dbReference type="Pfam" id="PF24421"/>
    </source>
</evidence>
<name>A0AAE8EP22_9GAMM</name>
<accession>A0AAE8EP22</accession>
<dbReference type="Proteomes" id="UP000285972">
    <property type="component" value="Unassembled WGS sequence"/>
</dbReference>
<dbReference type="InterPro" id="IPR015406">
    <property type="entry name" value="GpJ_CSF"/>
</dbReference>
<evidence type="ECO:0000259" key="3">
    <source>
        <dbReference type="Pfam" id="PF24489"/>
    </source>
</evidence>
<feature type="domain" description="Tip attachment protein J second Ig-like" evidence="3">
    <location>
        <begin position="551"/>
        <end position="651"/>
    </location>
</feature>
<comment type="caution">
    <text evidence="4">The sequence shown here is derived from an EMBL/GenBank/DDBJ whole genome shotgun (WGS) entry which is preliminary data.</text>
</comment>
<dbReference type="RefSeq" id="WP_095833216.1">
    <property type="nucleotide sequence ID" value="NZ_CP014137.1"/>
</dbReference>
<feature type="domain" description="Tip attachment protein J Fn3-1" evidence="2">
    <location>
        <begin position="463"/>
        <end position="549"/>
    </location>
</feature>
<dbReference type="Pfam" id="PF24489">
    <property type="entry name" value="Ig_J_second"/>
    <property type="match status" value="1"/>
</dbReference>
<evidence type="ECO:0008006" key="6">
    <source>
        <dbReference type="Google" id="ProtNLM"/>
    </source>
</evidence>
<organism evidence="4 5">
    <name type="scientific">Brenneria goodwinii</name>
    <dbReference type="NCBI Taxonomy" id="1109412"/>
    <lineage>
        <taxon>Bacteria</taxon>
        <taxon>Pseudomonadati</taxon>
        <taxon>Pseudomonadota</taxon>
        <taxon>Gammaproteobacteria</taxon>
        <taxon>Enterobacterales</taxon>
        <taxon>Pectobacteriaceae</taxon>
        <taxon>Brenneria</taxon>
    </lineage>
</organism>
<dbReference type="InterPro" id="IPR053171">
    <property type="entry name" value="Viral_Tip_Attach_Protein"/>
</dbReference>
<protein>
    <recommendedName>
        <fullName evidence="6">Phage tail fiber protein</fullName>
    </recommendedName>
</protein>
<dbReference type="Pfam" id="PF24421">
    <property type="entry name" value="Ig_J"/>
    <property type="match status" value="1"/>
</dbReference>
<dbReference type="PANTHER" id="PTHR36251:SF2">
    <property type="entry name" value="GIFSY-2 PROPHAGE HOST SPECIFICITY PROTEIN J, PHAGE LAMBDA"/>
    <property type="match status" value="1"/>
</dbReference>
<dbReference type="PANTHER" id="PTHR36251">
    <property type="entry name" value="FELS-1 PROPHAGE HOST SPECIFICITY PROTEIN-RELATED"/>
    <property type="match status" value="1"/>
</dbReference>
<evidence type="ECO:0000313" key="4">
    <source>
        <dbReference type="EMBL" id="RLM25254.1"/>
    </source>
</evidence>
<dbReference type="EMBL" id="MJLX01000020">
    <property type="protein sequence ID" value="RLM25254.1"/>
    <property type="molecule type" value="Genomic_DNA"/>
</dbReference>
<dbReference type="KEGG" id="bgj:AWC36_00040"/>
<evidence type="ECO:0000313" key="5">
    <source>
        <dbReference type="Proteomes" id="UP000285972"/>
    </source>
</evidence>
<dbReference type="GeneID" id="70905158"/>
<dbReference type="SUPFAM" id="SSF49265">
    <property type="entry name" value="Fibronectin type III"/>
    <property type="match status" value="1"/>
</dbReference>
<sequence>MPAAIPIVAAVAAGAAAAAQMYVVAAVIMIAGTVASMLLTKTPGVDNYRSQSERKQVLRAAASPKTVVYGKTMSAGTLFFSEEQSGEQDDGELLYLAITLAGHPLYRIGDIYLADDLIGTYGGNVGYEFHNDRQTADPYLLENAPSWKDDMIGKGVAWLRVTLKFDSEKFPSGIPNIKVEKWGWEVYDPRTGDTAWSDNAALVILHYYRYYLKVPDSEINWEQFEVAANISDESVIRGDGNTERRYTINGEFDLSENKSAILDDMLASCAGEPTYIGGRHGLLVGAYYGPAVEEIHEGQLAGDIEIMPEVSQSDRVNTINGTFIDPEQSYSEADFPAVSVPEWVAEDGVEISQDMKLRFVISEFQSQRLADIKLKRARVARTINLPINLSGYRYRPGMYVKLFLPSLGIDGVEMRVADWQFSIQNGVKLTLKQEGADVWNDAIGKLIDRAPLTNLPNGAPGAPENLSYSTQIIADVVQGLLTWTTRETVAHYNVLFIQNGETIYTAQVPGTQCRVTGLPEGEYIAEVRAVAMNGAQSVPTSITFKINSPAAPDRVDVTPGLWSVELHPRVIAGLPVGTVFEFWFSVDRLSDISLVETNANYLGRGASYTKVGLKEVGKVYWFYVRSVNSYGASAFVEVGASVDSDVAPIFEEAVEVVFETDAWKSLTGQVDEQGNNISQLKDGVDALALGVIENTLNITETRNQLNDAVESISTNITNTRTELEAADAYLTQRVDGYIAENDGRVAQVINDVTTVKNEQEVQAQGLDAVVAKSDDNAALIASETTARIAGDEANAQDIATTRATLADNTGRITSVEQAQATTDSAVAAVKQDIVAQAGRIDGHDQSISHLTTEQQSLANQQETTASAVTGLTSEFNSNKADVNQSLQTLATNDAAQAQMINGLRADTDDNSASITELSETVAGHDSSQASVKQSLEAQARAQIQDALNGTEEAQQRRQNVAKITTQQEVQADEQQALARELTQIETEFNGQIASTNAALQQESLTRSTETAALSQQTNALSARMSNAESDIDGTADALSATQATVTQQGQTITSQGQSISQMSATINGVSGVANDAQSKANANATALQQTNATVTQHGNTLTAQATQISQITASVNGVSAEINDVSSIVNGIDNQLSAFRTIKIAVDANGRQYVAGIGLDVSNSTAGMQSNIILLADRTSIMTNAGGTPTMIFTTQGAQAILNSVIIGDATINFAKIANDIQSSVMGANGQPLWKLDKNGSLTMVGPNSGDGYLTINGNLLQVFDGTGFLIARFGIWS</sequence>
<reference evidence="4 5" key="1">
    <citation type="submission" date="2016-09" db="EMBL/GenBank/DDBJ databases">
        <authorList>
            <person name="Doonan J."/>
            <person name="Pachebat J.A."/>
            <person name="Golyshin P.N."/>
            <person name="Denman S."/>
            <person name="Mcdonald J.E."/>
        </authorList>
    </citation>
    <scope>NUCLEOTIDE SEQUENCE [LARGE SCALE GENOMIC DNA]</scope>
    <source>
        <strain evidence="4 5">FRB141</strain>
    </source>
</reference>
<dbReference type="InterPro" id="IPR057587">
    <property type="entry name" value="GpJ_Ig_second"/>
</dbReference>
<dbReference type="InterPro" id="IPR036116">
    <property type="entry name" value="FN3_sf"/>
</dbReference>
<evidence type="ECO:0000259" key="1">
    <source>
        <dbReference type="Pfam" id="PF09327"/>
    </source>
</evidence>
<gene>
    <name evidence="4" type="ORF">BIY26_09555</name>
</gene>
<feature type="domain" description="Tip attachment protein J central straight fiber" evidence="1">
    <location>
        <begin position="1122"/>
        <end position="1259"/>
    </location>
</feature>
<proteinExistence type="predicted"/>